<accession>A0A0F0L2J4</accession>
<dbReference type="EMBL" id="JYIU01000018">
    <property type="protein sequence ID" value="KJL26914.1"/>
    <property type="molecule type" value="Genomic_DNA"/>
</dbReference>
<comment type="caution">
    <text evidence="2">The sequence shown here is derived from an EMBL/GenBank/DDBJ whole genome shotgun (WGS) entry which is preliminary data.</text>
</comment>
<keyword evidence="1" id="KW-0812">Transmembrane</keyword>
<keyword evidence="1" id="KW-0472">Membrane</keyword>
<evidence type="ECO:0000256" key="1">
    <source>
        <dbReference type="SAM" id="Phobius"/>
    </source>
</evidence>
<name>A0A0F0L2J4_9MICO</name>
<feature type="transmembrane region" description="Helical" evidence="1">
    <location>
        <begin position="34"/>
        <end position="57"/>
    </location>
</feature>
<dbReference type="PANTHER" id="PTHR38441">
    <property type="entry name" value="INTEGRAL MEMBRANE PROTEIN-RELATED"/>
    <property type="match status" value="1"/>
</dbReference>
<dbReference type="Proteomes" id="UP000033572">
    <property type="component" value="Unassembled WGS sequence"/>
</dbReference>
<dbReference type="RefSeq" id="WP_045252619.1">
    <property type="nucleotide sequence ID" value="NZ_CAKKLS010000044.1"/>
</dbReference>
<dbReference type="KEGG" id="mfol:DXT68_12185"/>
<evidence type="ECO:0000313" key="3">
    <source>
        <dbReference type="Proteomes" id="UP000033572"/>
    </source>
</evidence>
<dbReference type="GeneID" id="94445154"/>
<dbReference type="Pfam" id="PF04341">
    <property type="entry name" value="DUF485"/>
    <property type="match status" value="1"/>
</dbReference>
<dbReference type="PANTHER" id="PTHR38441:SF1">
    <property type="entry name" value="MEMBRANE PROTEIN"/>
    <property type="match status" value="1"/>
</dbReference>
<organism evidence="2 3">
    <name type="scientific">Microbacterium foliorum</name>
    <dbReference type="NCBI Taxonomy" id="104336"/>
    <lineage>
        <taxon>Bacteria</taxon>
        <taxon>Bacillati</taxon>
        <taxon>Actinomycetota</taxon>
        <taxon>Actinomycetes</taxon>
        <taxon>Micrococcales</taxon>
        <taxon>Microbacteriaceae</taxon>
        <taxon>Microbacterium</taxon>
    </lineage>
</organism>
<feature type="transmembrane region" description="Helical" evidence="1">
    <location>
        <begin position="69"/>
        <end position="92"/>
    </location>
</feature>
<dbReference type="AlphaFoldDB" id="A0A0F0L2J4"/>
<dbReference type="PATRIC" id="fig|104336.4.peg.167"/>
<proteinExistence type="predicted"/>
<gene>
    <name evidence="2" type="primary">yjcH</name>
    <name evidence="2" type="ORF">RN50_00161</name>
</gene>
<sequence>MTDHPTADSAGAIDYIAIEESPRFRELKKTQRSFIFPLAAFFLIWYFVYVLLAAFAIDFMSQRVWGDITVGLLMGLGQFVTTFAITMGYVAFANRKLDPIATEIREGLEKAQGDA</sequence>
<dbReference type="InterPro" id="IPR007436">
    <property type="entry name" value="DUF485"/>
</dbReference>
<protein>
    <submittedName>
        <fullName evidence="2">Inner membrane protein YjcH</fullName>
    </submittedName>
</protein>
<keyword evidence="3" id="KW-1185">Reference proteome</keyword>
<keyword evidence="1" id="KW-1133">Transmembrane helix</keyword>
<evidence type="ECO:0000313" key="2">
    <source>
        <dbReference type="EMBL" id="KJL26914.1"/>
    </source>
</evidence>
<reference evidence="2 3" key="1">
    <citation type="submission" date="2015-02" db="EMBL/GenBank/DDBJ databases">
        <title>Draft genome sequences of ten Microbacterium spp. with emphasis on heavy metal contaminated environments.</title>
        <authorList>
            <person name="Corretto E."/>
        </authorList>
    </citation>
    <scope>NUCLEOTIDE SEQUENCE [LARGE SCALE GENOMIC DNA]</scope>
    <source>
        <strain evidence="2 3">DSM 12966</strain>
    </source>
</reference>